<evidence type="ECO:0000313" key="3">
    <source>
        <dbReference type="EMBL" id="KAJ8402702.1"/>
    </source>
</evidence>
<feature type="signal peptide" evidence="2">
    <location>
        <begin position="1"/>
        <end position="19"/>
    </location>
</feature>
<sequence length="123" mass="13187">MKSWLSFLPHRCGLPLALARLLAALQLTGQRPAPVESLLEGLCQPVSVILSGGHRCCHCRPDWSDLPVVERWGARATLSRPEVKTARSIDAEPEGKASVGKDPWHHLAGAASLEHGTLKEAGG</sequence>
<dbReference type="Proteomes" id="UP001221898">
    <property type="component" value="Unassembled WGS sequence"/>
</dbReference>
<keyword evidence="4" id="KW-1185">Reference proteome</keyword>
<gene>
    <name evidence="3" type="ORF">AAFF_G00363740</name>
</gene>
<dbReference type="EMBL" id="JAINUG010000062">
    <property type="protein sequence ID" value="KAJ8402702.1"/>
    <property type="molecule type" value="Genomic_DNA"/>
</dbReference>
<evidence type="ECO:0000256" key="1">
    <source>
        <dbReference type="SAM" id="MobiDB-lite"/>
    </source>
</evidence>
<evidence type="ECO:0000256" key="2">
    <source>
        <dbReference type="SAM" id="SignalP"/>
    </source>
</evidence>
<evidence type="ECO:0000313" key="4">
    <source>
        <dbReference type="Proteomes" id="UP001221898"/>
    </source>
</evidence>
<dbReference type="AlphaFoldDB" id="A0AAD7WMU7"/>
<reference evidence="3" key="1">
    <citation type="journal article" date="2023" name="Science">
        <title>Genome structures resolve the early diversification of teleost fishes.</title>
        <authorList>
            <person name="Parey E."/>
            <person name="Louis A."/>
            <person name="Montfort J."/>
            <person name="Bouchez O."/>
            <person name="Roques C."/>
            <person name="Iampietro C."/>
            <person name="Lluch J."/>
            <person name="Castinel A."/>
            <person name="Donnadieu C."/>
            <person name="Desvignes T."/>
            <person name="Floi Bucao C."/>
            <person name="Jouanno E."/>
            <person name="Wen M."/>
            <person name="Mejri S."/>
            <person name="Dirks R."/>
            <person name="Jansen H."/>
            <person name="Henkel C."/>
            <person name="Chen W.J."/>
            <person name="Zahm M."/>
            <person name="Cabau C."/>
            <person name="Klopp C."/>
            <person name="Thompson A.W."/>
            <person name="Robinson-Rechavi M."/>
            <person name="Braasch I."/>
            <person name="Lecointre G."/>
            <person name="Bobe J."/>
            <person name="Postlethwait J.H."/>
            <person name="Berthelot C."/>
            <person name="Roest Crollius H."/>
            <person name="Guiguen Y."/>
        </authorList>
    </citation>
    <scope>NUCLEOTIDE SEQUENCE</scope>
    <source>
        <strain evidence="3">NC1722</strain>
    </source>
</reference>
<comment type="caution">
    <text evidence="3">The sequence shown here is derived from an EMBL/GenBank/DDBJ whole genome shotgun (WGS) entry which is preliminary data.</text>
</comment>
<accession>A0AAD7WMU7</accession>
<protein>
    <submittedName>
        <fullName evidence="3">Uncharacterized protein</fullName>
    </submittedName>
</protein>
<keyword evidence="2" id="KW-0732">Signal</keyword>
<proteinExistence type="predicted"/>
<feature type="region of interest" description="Disordered" evidence="1">
    <location>
        <begin position="83"/>
        <end position="103"/>
    </location>
</feature>
<feature type="chain" id="PRO_5042153387" evidence="2">
    <location>
        <begin position="20"/>
        <end position="123"/>
    </location>
</feature>
<organism evidence="3 4">
    <name type="scientific">Aldrovandia affinis</name>
    <dbReference type="NCBI Taxonomy" id="143900"/>
    <lineage>
        <taxon>Eukaryota</taxon>
        <taxon>Metazoa</taxon>
        <taxon>Chordata</taxon>
        <taxon>Craniata</taxon>
        <taxon>Vertebrata</taxon>
        <taxon>Euteleostomi</taxon>
        <taxon>Actinopterygii</taxon>
        <taxon>Neopterygii</taxon>
        <taxon>Teleostei</taxon>
        <taxon>Notacanthiformes</taxon>
        <taxon>Halosauridae</taxon>
        <taxon>Aldrovandia</taxon>
    </lineage>
</organism>
<feature type="compositionally biased region" description="Basic and acidic residues" evidence="1">
    <location>
        <begin position="83"/>
        <end position="95"/>
    </location>
</feature>
<name>A0AAD7WMU7_9TELE</name>